<dbReference type="PIRSF" id="PIRSF006603">
    <property type="entry name" value="DinF"/>
    <property type="match status" value="1"/>
</dbReference>
<dbReference type="GO" id="GO:0015297">
    <property type="term" value="F:antiporter activity"/>
    <property type="evidence" value="ECO:0007669"/>
    <property type="project" value="InterPro"/>
</dbReference>
<feature type="transmembrane region" description="Helical" evidence="7">
    <location>
        <begin position="121"/>
        <end position="145"/>
    </location>
</feature>
<comment type="subcellular location">
    <subcellularLocation>
        <location evidence="1">Cell inner membrane</location>
        <topology evidence="1">Multi-pass membrane protein</topology>
    </subcellularLocation>
</comment>
<dbReference type="KEGG" id="rta:Rta_11420"/>
<name>F5Y109_RAMTT</name>
<protein>
    <submittedName>
        <fullName evidence="8">Candidate membrane protein, related to cation efflux system protein</fullName>
    </submittedName>
</protein>
<evidence type="ECO:0000313" key="9">
    <source>
        <dbReference type="Proteomes" id="UP000008385"/>
    </source>
</evidence>
<dbReference type="GO" id="GO:0005886">
    <property type="term" value="C:plasma membrane"/>
    <property type="evidence" value="ECO:0007669"/>
    <property type="project" value="UniProtKB-SubCell"/>
</dbReference>
<keyword evidence="3" id="KW-1003">Cell membrane</keyword>
<proteinExistence type="predicted"/>
<reference evidence="9" key="1">
    <citation type="submission" date="2006-01" db="EMBL/GenBank/DDBJ databases">
        <title>Genome of the cyst-dividing bacterium Ramlibacter tataouinensis.</title>
        <authorList>
            <person name="Barakat M."/>
            <person name="Ortet P."/>
            <person name="De Luca G."/>
            <person name="Jourlin-Castelli C."/>
            <person name="Ansaldi M."/>
            <person name="Py B."/>
            <person name="Fichant G."/>
            <person name="Coutinho P."/>
            <person name="Voulhoux R."/>
            <person name="Bastien O."/>
            <person name="Roy S."/>
            <person name="Marechal E."/>
            <person name="Henrissat B."/>
            <person name="Quentin Y."/>
            <person name="Noirot P."/>
            <person name="Filloux A."/>
            <person name="Mejean V."/>
            <person name="DuBow M."/>
            <person name="Barras F."/>
            <person name="Heulin T."/>
        </authorList>
    </citation>
    <scope>NUCLEOTIDE SEQUENCE [LARGE SCALE GENOMIC DNA]</scope>
    <source>
        <strain evidence="9">ATCC BAA-407 / DSM 14655 / LMG 21543 / TTB310</strain>
    </source>
</reference>
<feature type="transmembrane region" description="Helical" evidence="7">
    <location>
        <begin position="202"/>
        <end position="224"/>
    </location>
</feature>
<feature type="transmembrane region" description="Helical" evidence="7">
    <location>
        <begin position="244"/>
        <end position="265"/>
    </location>
</feature>
<feature type="transmembrane region" description="Helical" evidence="7">
    <location>
        <begin position="50"/>
        <end position="73"/>
    </location>
</feature>
<evidence type="ECO:0000256" key="7">
    <source>
        <dbReference type="SAM" id="Phobius"/>
    </source>
</evidence>
<dbReference type="RefSeq" id="WP_013900460.1">
    <property type="nucleotide sequence ID" value="NC_015677.1"/>
</dbReference>
<keyword evidence="2" id="KW-0813">Transport</keyword>
<keyword evidence="5 7" id="KW-1133">Transmembrane helix</keyword>
<evidence type="ECO:0000256" key="1">
    <source>
        <dbReference type="ARBA" id="ARBA00004429"/>
    </source>
</evidence>
<feature type="transmembrane region" description="Helical" evidence="7">
    <location>
        <begin position="277"/>
        <end position="298"/>
    </location>
</feature>
<gene>
    <name evidence="8" type="ordered locus">Rta_11420</name>
</gene>
<dbReference type="EMBL" id="CP000245">
    <property type="protein sequence ID" value="AEG92227.1"/>
    <property type="molecule type" value="Genomic_DNA"/>
</dbReference>
<dbReference type="GO" id="GO:0042910">
    <property type="term" value="F:xenobiotic transmembrane transporter activity"/>
    <property type="evidence" value="ECO:0007669"/>
    <property type="project" value="InterPro"/>
</dbReference>
<dbReference type="InterPro" id="IPR052031">
    <property type="entry name" value="Membrane_Transporter-Flippase"/>
</dbReference>
<dbReference type="InterPro" id="IPR048279">
    <property type="entry name" value="MdtK-like"/>
</dbReference>
<sequence length="417" mass="42354">MTDTPGASARRMAFWLVMMQMMSAGAMGGGVASAIARALGAQRRADADALAVHALVLALGFALLFTVGLWLGGPALYRQMGGSGASLQAALTYSNWVFAGALVVWLFNSLAAVVRGTGNMALPAIVTSGGLFVLIPLSPLLIFGWGPVPALGIAGGAVALLVYYAGGMLALALYLRSPRSLIKPSLHGGGLRWPLARDILRVGLVATVSALATNLTIGIATALVGRLGPAAIAGYGTASRLEYLLVPLVFGLGAPLVAMVGTCIGAGRRERALQATWVGALIAGVLCEAVGLAAACFPRPLLSLFGSDPAMLEAGSRYLQIVGPAYGFFGFGLALYFASQGAGRLAWPLLGNVVRLAVAGGVGWLALAAGAGLAGIFAAQAVALLLYGAVNGLAIAGGAWFGWPGRPRAPAYWALRS</sequence>
<evidence type="ECO:0000256" key="2">
    <source>
        <dbReference type="ARBA" id="ARBA00022448"/>
    </source>
</evidence>
<evidence type="ECO:0000256" key="5">
    <source>
        <dbReference type="ARBA" id="ARBA00022989"/>
    </source>
</evidence>
<feature type="transmembrane region" description="Helical" evidence="7">
    <location>
        <begin position="384"/>
        <end position="403"/>
    </location>
</feature>
<keyword evidence="9" id="KW-1185">Reference proteome</keyword>
<evidence type="ECO:0000313" key="8">
    <source>
        <dbReference type="EMBL" id="AEG92227.1"/>
    </source>
</evidence>
<keyword evidence="4 7" id="KW-0812">Transmembrane</keyword>
<keyword evidence="6 7" id="KW-0472">Membrane</keyword>
<feature type="transmembrane region" description="Helical" evidence="7">
    <location>
        <begin position="349"/>
        <end position="378"/>
    </location>
</feature>
<dbReference type="Pfam" id="PF01554">
    <property type="entry name" value="MatE"/>
    <property type="match status" value="2"/>
</dbReference>
<evidence type="ECO:0000256" key="6">
    <source>
        <dbReference type="ARBA" id="ARBA00023136"/>
    </source>
</evidence>
<evidence type="ECO:0000256" key="3">
    <source>
        <dbReference type="ARBA" id="ARBA00022475"/>
    </source>
</evidence>
<dbReference type="STRING" id="365046.Rta_11420"/>
<organism evidence="8 9">
    <name type="scientific">Ramlibacter tataouinensis (strain ATCC BAA-407 / DSM 14655 / LMG 21543 / TTB310)</name>
    <dbReference type="NCBI Taxonomy" id="365046"/>
    <lineage>
        <taxon>Bacteria</taxon>
        <taxon>Pseudomonadati</taxon>
        <taxon>Pseudomonadota</taxon>
        <taxon>Betaproteobacteria</taxon>
        <taxon>Burkholderiales</taxon>
        <taxon>Comamonadaceae</taxon>
        <taxon>Ramlibacter</taxon>
    </lineage>
</organism>
<feature type="transmembrane region" description="Helical" evidence="7">
    <location>
        <begin position="93"/>
        <end position="114"/>
    </location>
</feature>
<dbReference type="OrthoDB" id="9001572at2"/>
<feature type="transmembrane region" description="Helical" evidence="7">
    <location>
        <begin position="318"/>
        <end position="337"/>
    </location>
</feature>
<reference evidence="8 9" key="2">
    <citation type="journal article" date="2011" name="PLoS ONE">
        <title>The Cyst-Dividing Bacterium Ramlibacter tataouinensis TTB310 Genome Reveals a Well-Stocked Toolbox for Adaptation to a Desert Environment.</title>
        <authorList>
            <person name="De Luca G."/>
            <person name="Barakat M."/>
            <person name="Ortet P."/>
            <person name="Fochesato S."/>
            <person name="Jourlin-Castelli C."/>
            <person name="Ansaldi M."/>
            <person name="Py B."/>
            <person name="Fichant G."/>
            <person name="Coutinho P.M."/>
            <person name="Voulhoux R."/>
            <person name="Bastien O."/>
            <person name="Marechal E."/>
            <person name="Henrissat B."/>
            <person name="Quentin Y."/>
            <person name="Noirot P."/>
            <person name="Filloux A."/>
            <person name="Mejean V."/>
            <person name="Dubow M.S."/>
            <person name="Barras F."/>
            <person name="Barbe V."/>
            <person name="Weissenbach J."/>
            <person name="Mihalcescu I."/>
            <person name="Vermeglio A."/>
            <person name="Achouak W."/>
            <person name="Heulin T."/>
        </authorList>
    </citation>
    <scope>NUCLEOTIDE SEQUENCE [LARGE SCALE GENOMIC DNA]</scope>
    <source>
        <strain evidence="9">ATCC BAA-407 / DSM 14655 / LMG 21543 / TTB310</strain>
    </source>
</reference>
<feature type="transmembrane region" description="Helical" evidence="7">
    <location>
        <begin position="151"/>
        <end position="175"/>
    </location>
</feature>
<dbReference type="PATRIC" id="fig|365046.3.peg.1168"/>
<dbReference type="PANTHER" id="PTHR43549">
    <property type="entry name" value="MULTIDRUG RESISTANCE PROTEIN YPNP-RELATED"/>
    <property type="match status" value="1"/>
</dbReference>
<dbReference type="eggNOG" id="COG0534">
    <property type="taxonomic scope" value="Bacteria"/>
</dbReference>
<dbReference type="PANTHER" id="PTHR43549:SF3">
    <property type="entry name" value="MULTIDRUG RESISTANCE PROTEIN YPNP-RELATED"/>
    <property type="match status" value="1"/>
</dbReference>
<dbReference type="AlphaFoldDB" id="F5Y109"/>
<feature type="transmembrane region" description="Helical" evidence="7">
    <location>
        <begin position="12"/>
        <end position="38"/>
    </location>
</feature>
<dbReference type="HOGENOM" id="CLU_012893_5_3_4"/>
<evidence type="ECO:0000256" key="4">
    <source>
        <dbReference type="ARBA" id="ARBA00022692"/>
    </source>
</evidence>
<dbReference type="InterPro" id="IPR002528">
    <property type="entry name" value="MATE_fam"/>
</dbReference>
<accession>F5Y109</accession>
<dbReference type="Proteomes" id="UP000008385">
    <property type="component" value="Chromosome"/>
</dbReference>